<name>A0A2G5SPL8_9PELO</name>
<evidence type="ECO:0000313" key="4">
    <source>
        <dbReference type="Proteomes" id="UP000230233"/>
    </source>
</evidence>
<dbReference type="AlphaFoldDB" id="A0A2G5SPL8"/>
<gene>
    <name evidence="3" type="primary">Cnig_chr_X.g23262</name>
    <name evidence="3" type="ORF">B9Z55_023262</name>
</gene>
<comment type="caution">
    <text evidence="3">The sequence shown here is derived from an EMBL/GenBank/DDBJ whole genome shotgun (WGS) entry which is preliminary data.</text>
</comment>
<dbReference type="Proteomes" id="UP000230233">
    <property type="component" value="Chromosome X"/>
</dbReference>
<feature type="compositionally biased region" description="Low complexity" evidence="2">
    <location>
        <begin position="189"/>
        <end position="214"/>
    </location>
</feature>
<protein>
    <submittedName>
        <fullName evidence="3">Uncharacterized protein</fullName>
    </submittedName>
</protein>
<organism evidence="3 4">
    <name type="scientific">Caenorhabditis nigoni</name>
    <dbReference type="NCBI Taxonomy" id="1611254"/>
    <lineage>
        <taxon>Eukaryota</taxon>
        <taxon>Metazoa</taxon>
        <taxon>Ecdysozoa</taxon>
        <taxon>Nematoda</taxon>
        <taxon>Chromadorea</taxon>
        <taxon>Rhabditida</taxon>
        <taxon>Rhabditina</taxon>
        <taxon>Rhabditomorpha</taxon>
        <taxon>Rhabditoidea</taxon>
        <taxon>Rhabditidae</taxon>
        <taxon>Peloderinae</taxon>
        <taxon>Caenorhabditis</taxon>
    </lineage>
</organism>
<keyword evidence="4" id="KW-1185">Reference proteome</keyword>
<accession>A0A2G5SPL8</accession>
<evidence type="ECO:0000313" key="3">
    <source>
        <dbReference type="EMBL" id="PIC16786.1"/>
    </source>
</evidence>
<feature type="coiled-coil region" evidence="1">
    <location>
        <begin position="37"/>
        <end position="122"/>
    </location>
</feature>
<evidence type="ECO:0000256" key="2">
    <source>
        <dbReference type="SAM" id="MobiDB-lite"/>
    </source>
</evidence>
<dbReference type="EMBL" id="PDUG01000006">
    <property type="protein sequence ID" value="PIC16786.1"/>
    <property type="molecule type" value="Genomic_DNA"/>
</dbReference>
<reference evidence="4" key="1">
    <citation type="submission" date="2017-10" db="EMBL/GenBank/DDBJ databases">
        <title>Rapid genome shrinkage in a self-fertile nematode reveals novel sperm competition proteins.</title>
        <authorList>
            <person name="Yin D."/>
            <person name="Schwarz E.M."/>
            <person name="Thomas C.G."/>
            <person name="Felde R.L."/>
            <person name="Korf I.F."/>
            <person name="Cutter A.D."/>
            <person name="Schartner C.M."/>
            <person name="Ralston E.J."/>
            <person name="Meyer B.J."/>
            <person name="Haag E.S."/>
        </authorList>
    </citation>
    <scope>NUCLEOTIDE SEQUENCE [LARGE SCALE GENOMIC DNA]</scope>
    <source>
        <strain evidence="4">JU1422</strain>
    </source>
</reference>
<sequence>MDQRPDHQARDERFLAGVQMGVGALDGMAQFIEVQDLQELQREHDNVAQMAENLDQEMNEEDRVRELREEIRVLRDEHRIRREQRRNLEEELRIGEEQRRNMDQATQNFRELREDLHEAQRVFQEDLHWFQQIRRELEALQRNPALARDRRDPQLQLVGAQRRQRRLENPGQRRQPGQNIVIPMEIELEGNAGNEDAGNANDGNANNGNSLRRP</sequence>
<feature type="region of interest" description="Disordered" evidence="2">
    <location>
        <begin position="160"/>
        <end position="214"/>
    </location>
</feature>
<evidence type="ECO:0000256" key="1">
    <source>
        <dbReference type="SAM" id="Coils"/>
    </source>
</evidence>
<keyword evidence="1" id="KW-0175">Coiled coil</keyword>
<proteinExistence type="predicted"/>